<name>A0A1U9UKL9_CUPNE</name>
<dbReference type="EMBL" id="CP017757">
    <property type="protein sequence ID" value="AQV93193.1"/>
    <property type="molecule type" value="Genomic_DNA"/>
</dbReference>
<protein>
    <submittedName>
        <fullName evidence="1">Uncharacterized protein</fullName>
    </submittedName>
</protein>
<evidence type="ECO:0000313" key="1">
    <source>
        <dbReference type="EMBL" id="AQV93193.1"/>
    </source>
</evidence>
<gene>
    <name evidence="1" type="ORF">BJN34_04685</name>
</gene>
<dbReference type="RefSeq" id="WP_078195585.1">
    <property type="nucleotide sequence ID" value="NZ_CP017757.2"/>
</dbReference>
<dbReference type="KEGG" id="cuh:BJN34_04685"/>
<proteinExistence type="predicted"/>
<dbReference type="AlphaFoldDB" id="A0A1U9UKL9"/>
<reference evidence="2" key="1">
    <citation type="submission" date="2017-02" db="EMBL/GenBank/DDBJ databases">
        <title>Complete genome sequence of Cupriavidus necator strain NH9, a 3-chlorobenzoate degrader.</title>
        <authorList>
            <person name="Moriuchi R."/>
            <person name="Dohra H."/>
            <person name="Ogawa N."/>
        </authorList>
    </citation>
    <scope>NUCLEOTIDE SEQUENCE [LARGE SCALE GENOMIC DNA]</scope>
    <source>
        <strain evidence="2">NH9</strain>
    </source>
</reference>
<organism evidence="1 2">
    <name type="scientific">Cupriavidus necator</name>
    <name type="common">Alcaligenes eutrophus</name>
    <name type="synonym">Ralstonia eutropha</name>
    <dbReference type="NCBI Taxonomy" id="106590"/>
    <lineage>
        <taxon>Bacteria</taxon>
        <taxon>Pseudomonadati</taxon>
        <taxon>Pseudomonadota</taxon>
        <taxon>Betaproteobacteria</taxon>
        <taxon>Burkholderiales</taxon>
        <taxon>Burkholderiaceae</taxon>
        <taxon>Cupriavidus</taxon>
    </lineage>
</organism>
<evidence type="ECO:0000313" key="2">
    <source>
        <dbReference type="Proteomes" id="UP000189627"/>
    </source>
</evidence>
<dbReference type="Proteomes" id="UP000189627">
    <property type="component" value="Chromosome 1"/>
</dbReference>
<dbReference type="OrthoDB" id="5562494at2"/>
<accession>A0A1U9UKL9</accession>
<sequence>MNSSAMGGASISARTRTPSVNLSRLAEILARALDPADTPTQSILSAGQARLNVHLGQALRCLYKAPGFKEDLAAGNDTGFIRDLEIPPRGTTAKVGGRLLPGSEGKTTSAIEKLHGVIARHLDTALTSVSLPNLTVSSAQLALDTLAKNLDIRLPGAPQSAGVVPIGFAASDRKVVEREKDVARLLSAIELVDGRDWLERMLDGIRNQLAREDLEDEEIRPILQTIRDQKDQPGSQVRRFLDFLDDEALARVRLQVTFRLMQSVAAQSGKLGLVAYVERVLKCFELFASSAGRSLPLDASLTYGQRNTTDLAEQLRKALFFGCLPVWAEGSAQLFEARVDPDKGGATKREVSYRFRVNGDNPETGKSAFATRVDRIEERLTAEERREGNHTRAIAELVFLRLVVPNDLEQPAPENLEQVSDAIAAALKKNPEGTVRKLIAQLREREKVVEHLAQSLIKVLQTKSAKLVDDANRVADKFFVVIHKGMVDWSAVRSMSSRNAEILVKNDTGHDNIAWFQHLTITDNPAEVRGLVSYPVETHLVERSISPTGNRTEIRMNRNLDQPILPVHFVPHVATKTADGASAWVPADSLAAAFDLGCGVYFEYDERSLTLSKNAKNDEKANVEQLRASGAAAFALLAYLILWEVTRRARHIDGLEDLSMHMIRLQVKGKETKPEDGTSAVYAACQAVERALSRELLVKMQGFNTQGETKTAEYRKKNSLLALQGSFPIRSSIGGSLNKVAVISYVTRPCDLHPSYPDADGYLFMSKTFCADRDGDVMQLRVDRMQSRLVESRKSFREPQLILEEIARLHAVGYEHIVLLSHHFGNRHIGRAAERHSPHSTHEFLESTAAKFPSVRLYSLRRDVFPATRLHTRSGSESAFEATSFADHQQMYEQSERDLLRGLQPIYTFATLAVVSEGGRPQSGFCTYFFDIEQRLSDVEWSEAVRQNILGTTPQGKAVRETILGVLRGIHFLESERAATKYQVLPVLDPFGWVAPVTTAAAGELQVMERRGKGTVMLSFPALLAHVTKVLHKNKESQ</sequence>